<organism evidence="2 3">
    <name type="scientific">Planotetraspora thailandica</name>
    <dbReference type="NCBI Taxonomy" id="487172"/>
    <lineage>
        <taxon>Bacteria</taxon>
        <taxon>Bacillati</taxon>
        <taxon>Actinomycetota</taxon>
        <taxon>Actinomycetes</taxon>
        <taxon>Streptosporangiales</taxon>
        <taxon>Streptosporangiaceae</taxon>
        <taxon>Planotetraspora</taxon>
    </lineage>
</organism>
<feature type="domain" description="N-acetyltransferase" evidence="1">
    <location>
        <begin position="14"/>
        <end position="169"/>
    </location>
</feature>
<keyword evidence="3" id="KW-1185">Reference proteome</keyword>
<dbReference type="PANTHER" id="PTHR43441:SF10">
    <property type="entry name" value="ACETYLTRANSFERASE"/>
    <property type="match status" value="1"/>
</dbReference>
<dbReference type="GO" id="GO:0008999">
    <property type="term" value="F:protein-N-terminal-alanine acetyltransferase activity"/>
    <property type="evidence" value="ECO:0007669"/>
    <property type="project" value="TreeGrafter"/>
</dbReference>
<dbReference type="GO" id="GO:0005737">
    <property type="term" value="C:cytoplasm"/>
    <property type="evidence" value="ECO:0007669"/>
    <property type="project" value="TreeGrafter"/>
</dbReference>
<name>A0A8J3V858_9ACTN</name>
<dbReference type="Proteomes" id="UP000605992">
    <property type="component" value="Unassembled WGS sequence"/>
</dbReference>
<feature type="domain" description="N-acetyltransferase" evidence="1">
    <location>
        <begin position="205"/>
        <end position="370"/>
    </location>
</feature>
<dbReference type="Pfam" id="PF13302">
    <property type="entry name" value="Acetyltransf_3"/>
    <property type="match status" value="2"/>
</dbReference>
<dbReference type="EMBL" id="BOOR01000004">
    <property type="protein sequence ID" value="GII51795.1"/>
    <property type="molecule type" value="Genomic_DNA"/>
</dbReference>
<dbReference type="GO" id="GO:1990189">
    <property type="term" value="F:protein N-terminal-serine acetyltransferase activity"/>
    <property type="evidence" value="ECO:0007669"/>
    <property type="project" value="TreeGrafter"/>
</dbReference>
<accession>A0A8J3V858</accession>
<sequence>MGMLPREPLTAGPVILRIPEDKDLDPLIRAYADPAVTRFIPFVPEEYGKDDALAWFAKAQDAWEGGGAQFVIADAGTGEFLGASLLKPPDRFGNSEIGYMLARWARGRGVATAAVRSLTDWGFSHGMPRIELLTGVENIASQRVAYRSGYTREGVLREEYATLDGVRHDSIAFSRLAGDPSDPIEPFLPFFPGGFPSGSLTDGVVRLSPLVPGDADDYHAMQSDPESYKYSVPPQAPSYADSVMRCRHAGMWWLSGQRVELAIRRAGTGAFAGHIQLANVVAPLEQAMVGYSLHRDHRGHGLMTRAVNLLVEWAFEHTALHRIIAGTALENTASQRVLERAGFTREFIVKGLLPRPDGTRVDDLQWARHR</sequence>
<gene>
    <name evidence="2" type="ORF">Pth03_01840</name>
</gene>
<evidence type="ECO:0000313" key="2">
    <source>
        <dbReference type="EMBL" id="GII51795.1"/>
    </source>
</evidence>
<dbReference type="PROSITE" id="PS51186">
    <property type="entry name" value="GNAT"/>
    <property type="match status" value="2"/>
</dbReference>
<dbReference type="SUPFAM" id="SSF55729">
    <property type="entry name" value="Acyl-CoA N-acyltransferases (Nat)"/>
    <property type="match status" value="2"/>
</dbReference>
<dbReference type="InterPro" id="IPR016181">
    <property type="entry name" value="Acyl_CoA_acyltransferase"/>
</dbReference>
<dbReference type="AlphaFoldDB" id="A0A8J3V858"/>
<reference evidence="2" key="1">
    <citation type="submission" date="2021-01" db="EMBL/GenBank/DDBJ databases">
        <title>Whole genome shotgun sequence of Planotetraspora thailandica NBRC 104271.</title>
        <authorList>
            <person name="Komaki H."/>
            <person name="Tamura T."/>
        </authorList>
    </citation>
    <scope>NUCLEOTIDE SEQUENCE</scope>
    <source>
        <strain evidence="2">NBRC 104271</strain>
    </source>
</reference>
<dbReference type="InterPro" id="IPR051908">
    <property type="entry name" value="Ribosomal_N-acetyltransferase"/>
</dbReference>
<evidence type="ECO:0000259" key="1">
    <source>
        <dbReference type="PROSITE" id="PS51186"/>
    </source>
</evidence>
<evidence type="ECO:0000313" key="3">
    <source>
        <dbReference type="Proteomes" id="UP000605992"/>
    </source>
</evidence>
<dbReference type="Gene3D" id="3.40.630.30">
    <property type="match status" value="2"/>
</dbReference>
<dbReference type="InterPro" id="IPR000182">
    <property type="entry name" value="GNAT_dom"/>
</dbReference>
<proteinExistence type="predicted"/>
<protein>
    <recommendedName>
        <fullName evidence="1">N-acetyltransferase domain-containing protein</fullName>
    </recommendedName>
</protein>
<comment type="caution">
    <text evidence="2">The sequence shown here is derived from an EMBL/GenBank/DDBJ whole genome shotgun (WGS) entry which is preliminary data.</text>
</comment>
<dbReference type="PANTHER" id="PTHR43441">
    <property type="entry name" value="RIBOSOMAL-PROTEIN-SERINE ACETYLTRANSFERASE"/>
    <property type="match status" value="1"/>
</dbReference>